<evidence type="ECO:0000313" key="1">
    <source>
        <dbReference type="EMBL" id="TSJ39748.1"/>
    </source>
</evidence>
<keyword evidence="2" id="KW-1185">Reference proteome</keyword>
<dbReference type="EMBL" id="VLPK01000003">
    <property type="protein sequence ID" value="TSJ39748.1"/>
    <property type="molecule type" value="Genomic_DNA"/>
</dbReference>
<name>A0A556MIM8_9SPHI</name>
<dbReference type="AlphaFoldDB" id="A0A556MIM8"/>
<reference evidence="1 2" key="1">
    <citation type="submission" date="2019-07" db="EMBL/GenBank/DDBJ databases">
        <authorList>
            <person name="Huq M.A."/>
        </authorList>
    </citation>
    <scope>NUCLEOTIDE SEQUENCE [LARGE SCALE GENOMIC DNA]</scope>
    <source>
        <strain evidence="1 2">MAH-19</strain>
    </source>
</reference>
<evidence type="ECO:0000313" key="2">
    <source>
        <dbReference type="Proteomes" id="UP000318733"/>
    </source>
</evidence>
<dbReference type="SUPFAM" id="SSF51556">
    <property type="entry name" value="Metallo-dependent hydrolases"/>
    <property type="match status" value="1"/>
</dbReference>
<sequence length="294" mass="31521">MAQKIIHPADTNSLAGTIDFHCHTGPDVSPRSINDLDLVRLAKKDGMRGIVLKNHYAITSDRAQLAMQEIGGIEVFGGIALNLSVGGINAEAVRRMAQFDGHRGKVVWLPTVDAENSFEHGPGPRKFVPVVKNGKPVPELAEVFRVVAENDLILETGHSTPAESLLLIPAAKQAGVKKIVVTHAMLLGATLSQVKQMATMGAVVEFCWQTYLSKSNGKIIVDNKAVANCAEVIKTVGAEHFIIDSDLGQKGNPLHPDGMRAFIAALKANGLSEHEIDLVARKNPAQLLDLDTGK</sequence>
<dbReference type="OrthoDB" id="9802809at2"/>
<comment type="caution">
    <text evidence="1">The sequence shown here is derived from an EMBL/GenBank/DDBJ whole genome shotgun (WGS) entry which is preliminary data.</text>
</comment>
<evidence type="ECO:0008006" key="3">
    <source>
        <dbReference type="Google" id="ProtNLM"/>
    </source>
</evidence>
<dbReference type="InterPro" id="IPR046249">
    <property type="entry name" value="DUF6282"/>
</dbReference>
<gene>
    <name evidence="1" type="ORF">FO440_15940</name>
</gene>
<proteinExistence type="predicted"/>
<organism evidence="1 2">
    <name type="scientific">Mucilaginibacter corticis</name>
    <dbReference type="NCBI Taxonomy" id="2597670"/>
    <lineage>
        <taxon>Bacteria</taxon>
        <taxon>Pseudomonadati</taxon>
        <taxon>Bacteroidota</taxon>
        <taxon>Sphingobacteriia</taxon>
        <taxon>Sphingobacteriales</taxon>
        <taxon>Sphingobacteriaceae</taxon>
        <taxon>Mucilaginibacter</taxon>
    </lineage>
</organism>
<accession>A0A556MIM8</accession>
<protein>
    <recommendedName>
        <fullName evidence="3">Histidinol phosphatase</fullName>
    </recommendedName>
</protein>
<dbReference type="Pfam" id="PF19799">
    <property type="entry name" value="DUF6282"/>
    <property type="match status" value="1"/>
</dbReference>
<dbReference type="Proteomes" id="UP000318733">
    <property type="component" value="Unassembled WGS sequence"/>
</dbReference>
<dbReference type="Gene3D" id="3.20.20.140">
    <property type="entry name" value="Metal-dependent hydrolases"/>
    <property type="match status" value="1"/>
</dbReference>
<dbReference type="InterPro" id="IPR032466">
    <property type="entry name" value="Metal_Hydrolase"/>
</dbReference>